<dbReference type="Pfam" id="PF08751">
    <property type="entry name" value="TrwC"/>
    <property type="match status" value="1"/>
</dbReference>
<evidence type="ECO:0000256" key="1">
    <source>
        <dbReference type="SAM" id="MobiDB-lite"/>
    </source>
</evidence>
<dbReference type="InterPro" id="IPR027417">
    <property type="entry name" value="P-loop_NTPase"/>
</dbReference>
<dbReference type="Pfam" id="PF13604">
    <property type="entry name" value="AAA_30"/>
    <property type="match status" value="1"/>
</dbReference>
<sequence length="1092" mass="120747">MIASKRRFVLAAALAAFSVSAVGQAALLPPEEAFRASARQVAPGVVEIAYTIAPGYYLYRERFSFSTPEPTSRVESVVMPDPRVKHDRALDAQVAYYAQQVVVRVAVVGAGERAIDRQGSRVRRGRCVLPATDAHLSRIVARGDEGMISLNNVGSAGQALHYFSKDNYYTQDQGLEHSEWFGNGAEHLGLSGQIDRAAFFELLEGKVEGQELGKWVRNEETGEKEREHRPGTDMTFSAPKSVSLVAEIQGTRDVREAHEAAVKKALGYIERELAQTRQTEGGKTEAVKTGNLTVAMFRHNTSRELDPQTHTHAVIMNATRREDGQWRSLTNDEIYNAQRVIGAIYTSELADRLQALGYDIRRTDEKGNFEIAGITREQIEHFSQRRAEIEAALKAKGVDIDDASAQQKEDATLKTRARKVDVDHDALIADWKARAKEVGIDFDAIQAKADAQRAQGGVIRDDKLTGRQAMEFAAAHLIEREAVVSKNDLMAAAIEHGAGRVSASEVQRAFDKLERDGDLVKLPDGGYTTKKMLGSEMWALDQVRAQKGQTPRMMEPEAVAARIAQAEGRQGFKYSDGQKDAISKVLTSQDRYVAVQGLAGTGKTTMLKSLRELAQEQGYTVRGMAPTGAASKVLARETGIATDTVSMFQIKERQLQKDIEFAKQYAPDFVRKAEVWIVDESSFLSQRQKAQLDHMAEKAGAKVVYLGDTLQLQGVEAGKPFELAQKDGIETAYMTEINRQKTPDLKQAVDVITGRDGLQPGQRLTQVALANNARAFAFMDKTGMVREVKGDSGQLIGAVVDDILKLGKAERERTIVITAYNEDRRAINAGVREGLKAQGELSRSEDTREILVSKGWTRAMQKEAQYYQAGDVVRFGRDYQQIAAKKGEYMRVAAVDAPAGTVVLKKEDGTTIAWQPKKHNKIEVYDSDTRELAQGDLIRITRNEGEFKNGEIARVSAVAGERVTLELRQGKDVSLHQVDLSRNKHWDHAYASTVHASQGATQHRAIFHIRAPETESEFKQARALDNMAKVFGDRSFYVGATRASHELRIYTNNKDVAAQAVAAKQDKTSAVETLRRHEHAAPTQDKNADVTR</sequence>
<dbReference type="SUPFAM" id="SSF55464">
    <property type="entry name" value="Origin of replication-binding domain, RBD-like"/>
    <property type="match status" value="1"/>
</dbReference>
<dbReference type="EMBL" id="LR778302">
    <property type="protein sequence ID" value="CAB1371308.1"/>
    <property type="molecule type" value="Genomic_DNA"/>
</dbReference>
<dbReference type="Pfam" id="PF11412">
    <property type="entry name" value="DsbD_N"/>
    <property type="match status" value="1"/>
</dbReference>
<dbReference type="SUPFAM" id="SSF74863">
    <property type="entry name" value="Thiol:disulfide interchange protein DsbD, N-terminal domain (DsbD-alpha)"/>
    <property type="match status" value="1"/>
</dbReference>
<organism evidence="5 6">
    <name type="scientific">Denitratisoma oestradiolicum</name>
    <dbReference type="NCBI Taxonomy" id="311182"/>
    <lineage>
        <taxon>Bacteria</taxon>
        <taxon>Pseudomonadati</taxon>
        <taxon>Pseudomonadota</taxon>
        <taxon>Betaproteobacteria</taxon>
        <taxon>Nitrosomonadales</taxon>
        <taxon>Sterolibacteriaceae</taxon>
        <taxon>Denitratisoma</taxon>
    </lineage>
</organism>
<gene>
    <name evidence="5" type="ORF">DENOEST_P0150</name>
</gene>
<feature type="region of interest" description="Disordered" evidence="1">
    <location>
        <begin position="1068"/>
        <end position="1092"/>
    </location>
</feature>
<keyword evidence="5" id="KW-0614">Plasmid</keyword>
<evidence type="ECO:0000313" key="5">
    <source>
        <dbReference type="EMBL" id="CAB1371308.1"/>
    </source>
</evidence>
<dbReference type="RefSeq" id="WP_269475924.1">
    <property type="nucleotide sequence ID" value="NZ_LR778302.1"/>
</dbReference>
<dbReference type="NCBIfam" id="TIGR02686">
    <property type="entry name" value="relax_trwC"/>
    <property type="match status" value="1"/>
</dbReference>
<dbReference type="Proteomes" id="UP000515733">
    <property type="component" value="Plasmid pI"/>
</dbReference>
<accession>A0A6S6YFX8</accession>
<evidence type="ECO:0000259" key="4">
    <source>
        <dbReference type="Pfam" id="PF11412"/>
    </source>
</evidence>
<dbReference type="KEGG" id="doe:DENOEST_P0150"/>
<evidence type="ECO:0000259" key="3">
    <source>
        <dbReference type="Pfam" id="PF08751"/>
    </source>
</evidence>
<keyword evidence="2" id="KW-0732">Signal</keyword>
<feature type="domain" description="TrwC relaxase" evidence="3">
    <location>
        <begin position="156"/>
        <end position="437"/>
    </location>
</feature>
<name>A0A6S6YFX8_9PROT</name>
<dbReference type="InterPro" id="IPR014059">
    <property type="entry name" value="TraI/TrwC_relax"/>
</dbReference>
<dbReference type="Gene3D" id="2.60.40.1250">
    <property type="entry name" value="Thiol:disulfide interchange protein DsbD, N-terminal domain"/>
    <property type="match status" value="1"/>
</dbReference>
<protein>
    <submittedName>
        <fullName evidence="5">Conjugative relaxase domain-containing protein</fullName>
    </submittedName>
</protein>
<feature type="domain" description="Thiol:disulfide interchange protein DsbD N-terminal" evidence="4">
    <location>
        <begin position="24"/>
        <end position="111"/>
    </location>
</feature>
<dbReference type="Gene3D" id="3.40.50.300">
    <property type="entry name" value="P-loop containing nucleotide triphosphate hydrolases"/>
    <property type="match status" value="2"/>
</dbReference>
<feature type="chain" id="PRO_5028096567" evidence="2">
    <location>
        <begin position="26"/>
        <end position="1092"/>
    </location>
</feature>
<dbReference type="InterPro" id="IPR036929">
    <property type="entry name" value="DsbDN_sf"/>
</dbReference>
<keyword evidence="6" id="KW-1185">Reference proteome</keyword>
<evidence type="ECO:0000313" key="6">
    <source>
        <dbReference type="Proteomes" id="UP000515733"/>
    </source>
</evidence>
<geneLocation type="plasmid" evidence="5 6">
    <name>pI</name>
</geneLocation>
<evidence type="ECO:0000256" key="2">
    <source>
        <dbReference type="SAM" id="SignalP"/>
    </source>
</evidence>
<dbReference type="InterPro" id="IPR028250">
    <property type="entry name" value="DsbDN"/>
</dbReference>
<dbReference type="SUPFAM" id="SSF52540">
    <property type="entry name" value="P-loop containing nucleoside triphosphate hydrolases"/>
    <property type="match status" value="2"/>
</dbReference>
<dbReference type="InterPro" id="IPR014862">
    <property type="entry name" value="TrwC"/>
</dbReference>
<dbReference type="NCBIfam" id="NF041492">
    <property type="entry name" value="MobF"/>
    <property type="match status" value="1"/>
</dbReference>
<proteinExistence type="predicted"/>
<dbReference type="AlphaFoldDB" id="A0A6S6YFX8"/>
<feature type="signal peptide" evidence="2">
    <location>
        <begin position="1"/>
        <end position="25"/>
    </location>
</feature>
<reference evidence="5 6" key="1">
    <citation type="submission" date="2020-03" db="EMBL/GenBank/DDBJ databases">
        <authorList>
            <consortium name="Genoscope - CEA"/>
            <person name="William W."/>
        </authorList>
    </citation>
    <scope>NUCLEOTIDE SEQUENCE [LARGE SCALE GENOMIC DNA]</scope>
    <source>
        <strain evidence="6">DSM 16959</strain>
        <plasmid evidence="5 6">pI</plasmid>
    </source>
</reference>
<dbReference type="CDD" id="cd17933">
    <property type="entry name" value="DEXSc_RecD-like"/>
    <property type="match status" value="1"/>
</dbReference>